<feature type="region of interest" description="Disordered" evidence="1">
    <location>
        <begin position="165"/>
        <end position="185"/>
    </location>
</feature>
<evidence type="ECO:0008006" key="5">
    <source>
        <dbReference type="Google" id="ProtNLM"/>
    </source>
</evidence>
<feature type="compositionally biased region" description="Low complexity" evidence="1">
    <location>
        <begin position="8"/>
        <end position="19"/>
    </location>
</feature>
<protein>
    <recommendedName>
        <fullName evidence="5">DUF5666 domain-containing protein</fullName>
    </recommendedName>
</protein>
<proteinExistence type="predicted"/>
<gene>
    <name evidence="3" type="ORF">ATK36_5530</name>
</gene>
<reference evidence="3 4" key="1">
    <citation type="submission" date="2017-10" db="EMBL/GenBank/DDBJ databases">
        <title>Sequencing the genomes of 1000 actinobacteria strains.</title>
        <authorList>
            <person name="Klenk H.-P."/>
        </authorList>
    </citation>
    <scope>NUCLEOTIDE SEQUENCE [LARGE SCALE GENOMIC DNA]</scope>
    <source>
        <strain evidence="3 4">DSM 46092</strain>
    </source>
</reference>
<keyword evidence="4" id="KW-1185">Reference proteome</keyword>
<accession>A0A2A9FGM9</accession>
<feature type="region of interest" description="Disordered" evidence="1">
    <location>
        <begin position="1"/>
        <end position="36"/>
    </location>
</feature>
<evidence type="ECO:0000313" key="4">
    <source>
        <dbReference type="Proteomes" id="UP000243542"/>
    </source>
</evidence>
<dbReference type="Proteomes" id="UP000243542">
    <property type="component" value="Unassembled WGS sequence"/>
</dbReference>
<evidence type="ECO:0000256" key="1">
    <source>
        <dbReference type="SAM" id="MobiDB-lite"/>
    </source>
</evidence>
<evidence type="ECO:0000313" key="3">
    <source>
        <dbReference type="EMBL" id="PFG50308.1"/>
    </source>
</evidence>
<keyword evidence="2" id="KW-0472">Membrane</keyword>
<name>A0A2A9FGM9_9PSEU</name>
<keyword evidence="2" id="KW-1133">Transmembrane helix</keyword>
<feature type="region of interest" description="Disordered" evidence="1">
    <location>
        <begin position="59"/>
        <end position="95"/>
    </location>
</feature>
<feature type="compositionally biased region" description="Low complexity" evidence="1">
    <location>
        <begin position="165"/>
        <end position="174"/>
    </location>
</feature>
<feature type="transmembrane region" description="Helical" evidence="2">
    <location>
        <begin position="39"/>
        <end position="58"/>
    </location>
</feature>
<sequence length="185" mass="17676">MTAPNRNPEPATPQQPAAEWGAAPPTSPAPKPRSARSKWIAGGVAVVIVAGGGAAVWAGTSSSSSGTAGGGQAGPGGQPGGAGGPGGGAGLGSALHGEFVTSDNGIYVTKFLQTGEVTELSSTSLTTKSTDGFTKTYTIDSATVTGITKGESVTVVATESGSTATATSVTEAGSGVTGAPPMNRG</sequence>
<dbReference type="RefSeq" id="WP_098514061.1">
    <property type="nucleotide sequence ID" value="NZ_JBIAKZ010000003.1"/>
</dbReference>
<feature type="compositionally biased region" description="Gly residues" evidence="1">
    <location>
        <begin position="67"/>
        <end position="91"/>
    </location>
</feature>
<keyword evidence="2" id="KW-0812">Transmembrane</keyword>
<evidence type="ECO:0000256" key="2">
    <source>
        <dbReference type="SAM" id="Phobius"/>
    </source>
</evidence>
<organism evidence="3 4">
    <name type="scientific">Amycolatopsis sulphurea</name>
    <dbReference type="NCBI Taxonomy" id="76022"/>
    <lineage>
        <taxon>Bacteria</taxon>
        <taxon>Bacillati</taxon>
        <taxon>Actinomycetota</taxon>
        <taxon>Actinomycetes</taxon>
        <taxon>Pseudonocardiales</taxon>
        <taxon>Pseudonocardiaceae</taxon>
        <taxon>Amycolatopsis</taxon>
    </lineage>
</organism>
<comment type="caution">
    <text evidence="3">The sequence shown here is derived from an EMBL/GenBank/DDBJ whole genome shotgun (WGS) entry which is preliminary data.</text>
</comment>
<dbReference type="AlphaFoldDB" id="A0A2A9FGM9"/>
<dbReference type="EMBL" id="PDJK01000002">
    <property type="protein sequence ID" value="PFG50308.1"/>
    <property type="molecule type" value="Genomic_DNA"/>
</dbReference>